<comment type="caution">
    <text evidence="2">The sequence shown here is derived from an EMBL/GenBank/DDBJ whole genome shotgun (WGS) entry which is preliminary data.</text>
</comment>
<reference evidence="2 3" key="1">
    <citation type="submission" date="2018-03" db="EMBL/GenBank/DDBJ databases">
        <title>Chitinolytic properties of Streptosporangium nondiastaticum TBG75A20.</title>
        <authorList>
            <person name="Gayathri V."/>
            <person name="Shiburaj S."/>
        </authorList>
    </citation>
    <scope>NUCLEOTIDE SEQUENCE [LARGE SCALE GENOMIC DNA]</scope>
    <source>
        <strain evidence="2 3">TBG75A20</strain>
    </source>
</reference>
<protein>
    <submittedName>
        <fullName evidence="2">Uncharacterized protein</fullName>
    </submittedName>
</protein>
<feature type="compositionally biased region" description="Low complexity" evidence="1">
    <location>
        <begin position="78"/>
        <end position="90"/>
    </location>
</feature>
<gene>
    <name evidence="2" type="ORF">B7P34_21875</name>
</gene>
<feature type="compositionally biased region" description="Low complexity" evidence="1">
    <location>
        <begin position="17"/>
        <end position="55"/>
    </location>
</feature>
<evidence type="ECO:0000256" key="1">
    <source>
        <dbReference type="SAM" id="MobiDB-lite"/>
    </source>
</evidence>
<organism evidence="2 3">
    <name type="scientific">Streptosporangium nondiastaticum</name>
    <dbReference type="NCBI Taxonomy" id="35764"/>
    <lineage>
        <taxon>Bacteria</taxon>
        <taxon>Bacillati</taxon>
        <taxon>Actinomycetota</taxon>
        <taxon>Actinomycetes</taxon>
        <taxon>Streptosporangiales</taxon>
        <taxon>Streptosporangiaceae</taxon>
        <taxon>Streptosporangium</taxon>
    </lineage>
</organism>
<feature type="region of interest" description="Disordered" evidence="1">
    <location>
        <begin position="1"/>
        <end position="90"/>
    </location>
</feature>
<dbReference type="EMBL" id="PXWG01000065">
    <property type="protein sequence ID" value="PSJ26639.1"/>
    <property type="molecule type" value="Genomic_DNA"/>
</dbReference>
<accession>A0A9X7JN84</accession>
<evidence type="ECO:0000313" key="2">
    <source>
        <dbReference type="EMBL" id="PSJ26639.1"/>
    </source>
</evidence>
<dbReference type="Proteomes" id="UP000242427">
    <property type="component" value="Unassembled WGS sequence"/>
</dbReference>
<sequence>MRDGRHDSSGTLGGRSSGTSTSSGTFTSSGTSSSSGTSTSSSTSTSCGTSASYGGSPPGRRADPDPATVPRLLPRPPAARARALPPGSLP</sequence>
<proteinExistence type="predicted"/>
<name>A0A9X7JN84_9ACTN</name>
<keyword evidence="3" id="KW-1185">Reference proteome</keyword>
<dbReference type="AlphaFoldDB" id="A0A9X7JN84"/>
<evidence type="ECO:0000313" key="3">
    <source>
        <dbReference type="Proteomes" id="UP000242427"/>
    </source>
</evidence>